<organism evidence="7 8">
    <name type="scientific">Trichobilharzia regenti</name>
    <name type="common">Nasal bird schistosome</name>
    <dbReference type="NCBI Taxonomy" id="157069"/>
    <lineage>
        <taxon>Eukaryota</taxon>
        <taxon>Metazoa</taxon>
        <taxon>Spiralia</taxon>
        <taxon>Lophotrochozoa</taxon>
        <taxon>Platyhelminthes</taxon>
        <taxon>Trematoda</taxon>
        <taxon>Digenea</taxon>
        <taxon>Strigeidida</taxon>
        <taxon>Schistosomatoidea</taxon>
        <taxon>Schistosomatidae</taxon>
        <taxon>Trichobilharzia</taxon>
    </lineage>
</organism>
<dbReference type="SMART" id="SM00338">
    <property type="entry name" value="BRLZ"/>
    <property type="match status" value="1"/>
</dbReference>
<keyword evidence="3" id="KW-0804">Transcription</keyword>
<evidence type="ECO:0000256" key="4">
    <source>
        <dbReference type="SAM" id="Coils"/>
    </source>
</evidence>
<proteinExistence type="predicted"/>
<dbReference type="AlphaFoldDB" id="A0AA85JNG9"/>
<reference evidence="7" key="1">
    <citation type="submission" date="2022-06" db="EMBL/GenBank/DDBJ databases">
        <authorList>
            <person name="Berger JAMES D."/>
            <person name="Berger JAMES D."/>
        </authorList>
    </citation>
    <scope>NUCLEOTIDE SEQUENCE [LARGE SCALE GENOMIC DNA]</scope>
</reference>
<dbReference type="SUPFAM" id="SSF47454">
    <property type="entry name" value="A DNA-binding domain in eukaryotic transcription factors"/>
    <property type="match status" value="1"/>
</dbReference>
<evidence type="ECO:0000256" key="3">
    <source>
        <dbReference type="ARBA" id="ARBA00023163"/>
    </source>
</evidence>
<keyword evidence="1" id="KW-0805">Transcription regulation</keyword>
<dbReference type="GO" id="GO:0003700">
    <property type="term" value="F:DNA-binding transcription factor activity"/>
    <property type="evidence" value="ECO:0007669"/>
    <property type="project" value="InterPro"/>
</dbReference>
<dbReference type="WBParaSite" id="TREG1_3030.1">
    <property type="protein sequence ID" value="TREG1_3030.1"/>
    <property type="gene ID" value="TREG1_3030"/>
</dbReference>
<dbReference type="InterPro" id="IPR008917">
    <property type="entry name" value="TF_DNA-bd_sf"/>
</dbReference>
<name>A0AA85JNG9_TRIRE</name>
<evidence type="ECO:0000256" key="1">
    <source>
        <dbReference type="ARBA" id="ARBA00023015"/>
    </source>
</evidence>
<keyword evidence="4" id="KW-0175">Coiled coil</keyword>
<dbReference type="InterPro" id="IPR004826">
    <property type="entry name" value="bZIP_Maf"/>
</dbReference>
<evidence type="ECO:0000313" key="7">
    <source>
        <dbReference type="Proteomes" id="UP000050795"/>
    </source>
</evidence>
<keyword evidence="7" id="KW-1185">Reference proteome</keyword>
<feature type="region of interest" description="Disordered" evidence="5">
    <location>
        <begin position="207"/>
        <end position="239"/>
    </location>
</feature>
<evidence type="ECO:0000313" key="8">
    <source>
        <dbReference type="WBParaSite" id="TREG1_3030.1"/>
    </source>
</evidence>
<evidence type="ECO:0000259" key="6">
    <source>
        <dbReference type="SMART" id="SM00338"/>
    </source>
</evidence>
<dbReference type="InterPro" id="IPR004827">
    <property type="entry name" value="bZIP"/>
</dbReference>
<evidence type="ECO:0000256" key="5">
    <source>
        <dbReference type="SAM" id="MobiDB-lite"/>
    </source>
</evidence>
<dbReference type="Proteomes" id="UP000050795">
    <property type="component" value="Unassembled WGS sequence"/>
</dbReference>
<sequence length="279" mass="32026">MIIRFCVGFVLPFSVGRNHTTMSLSLTDDELVNMTTSDLRLLLDRNRVTAEEHKELRNRRRRLQNRRYARKCASKKQSEVERLTTEVQEEVVEIRALRNQLSRTNLATKQIEHQLRRIIEFKENCLQGEDEDKGFHQLKTVRMLHRNGQSVGLAYIVNPASSYSTPESHEAYYPTEKYHNETKDISTSSGYHSSAIRFPTHKSVLEEERFSSISPRQPFTPHLTSRPSLPGTTSTATASSGCVRLPCKQPCHFRNHLEMRLVRPVGGGFTSHGRGLSEY</sequence>
<evidence type="ECO:0000256" key="2">
    <source>
        <dbReference type="ARBA" id="ARBA00023125"/>
    </source>
</evidence>
<reference evidence="8" key="2">
    <citation type="submission" date="2023-11" db="UniProtKB">
        <authorList>
            <consortium name="WormBaseParasite"/>
        </authorList>
    </citation>
    <scope>IDENTIFICATION</scope>
</reference>
<feature type="coiled-coil region" evidence="4">
    <location>
        <begin position="46"/>
        <end position="100"/>
    </location>
</feature>
<dbReference type="Pfam" id="PF03131">
    <property type="entry name" value="bZIP_Maf"/>
    <property type="match status" value="1"/>
</dbReference>
<dbReference type="Gene3D" id="1.20.5.170">
    <property type="match status" value="1"/>
</dbReference>
<accession>A0AA85JNG9</accession>
<keyword evidence="2" id="KW-0238">DNA-binding</keyword>
<protein>
    <recommendedName>
        <fullName evidence="6">BZIP domain-containing protein</fullName>
    </recommendedName>
</protein>
<feature type="domain" description="BZIP" evidence="6">
    <location>
        <begin position="53"/>
        <end position="117"/>
    </location>
</feature>
<feature type="compositionally biased region" description="Polar residues" evidence="5">
    <location>
        <begin position="211"/>
        <end position="231"/>
    </location>
</feature>
<dbReference type="GO" id="GO:0003677">
    <property type="term" value="F:DNA binding"/>
    <property type="evidence" value="ECO:0007669"/>
    <property type="project" value="UniProtKB-KW"/>
</dbReference>